<dbReference type="GO" id="GO:0000978">
    <property type="term" value="F:RNA polymerase II cis-regulatory region sequence-specific DNA binding"/>
    <property type="evidence" value="ECO:0007669"/>
    <property type="project" value="TreeGrafter"/>
</dbReference>
<keyword evidence="5" id="KW-0010">Activator</keyword>
<dbReference type="InterPro" id="IPR050946">
    <property type="entry name" value="AP-1_TF_bZIP"/>
</dbReference>
<evidence type="ECO:0000256" key="8">
    <source>
        <dbReference type="ARBA" id="ARBA00061302"/>
    </source>
</evidence>
<feature type="coiled-coil region" evidence="9">
    <location>
        <begin position="336"/>
        <end position="363"/>
    </location>
</feature>
<evidence type="ECO:0000313" key="12">
    <source>
        <dbReference type="EMBL" id="ESZ98838.1"/>
    </source>
</evidence>
<name>W9CRY4_SCLBF</name>
<dbReference type="PROSITE" id="PS50217">
    <property type="entry name" value="BZIP"/>
    <property type="match status" value="1"/>
</dbReference>
<gene>
    <name evidence="12" type="ORF">SBOR_0777</name>
</gene>
<dbReference type="CDD" id="cd12193">
    <property type="entry name" value="bZIP_GCN4"/>
    <property type="match status" value="1"/>
</dbReference>
<dbReference type="GO" id="GO:0000981">
    <property type="term" value="F:DNA-binding transcription factor activity, RNA polymerase II-specific"/>
    <property type="evidence" value="ECO:0007669"/>
    <property type="project" value="TreeGrafter"/>
</dbReference>
<dbReference type="SUPFAM" id="SSF57959">
    <property type="entry name" value="Leucine zipper domain"/>
    <property type="match status" value="1"/>
</dbReference>
<dbReference type="InterPro" id="IPR004827">
    <property type="entry name" value="bZIP"/>
</dbReference>
<evidence type="ECO:0000256" key="1">
    <source>
        <dbReference type="ARBA" id="ARBA00004123"/>
    </source>
</evidence>
<dbReference type="Pfam" id="PF07716">
    <property type="entry name" value="bZIP_2"/>
    <property type="match status" value="1"/>
</dbReference>
<evidence type="ECO:0000256" key="5">
    <source>
        <dbReference type="ARBA" id="ARBA00023159"/>
    </source>
</evidence>
<comment type="subcellular location">
    <subcellularLocation>
        <location evidence="1">Nucleus</location>
    </subcellularLocation>
</comment>
<feature type="region of interest" description="Disordered" evidence="10">
    <location>
        <begin position="82"/>
        <end position="102"/>
    </location>
</feature>
<sequence length="369" mass="40499">MASQLQFIEPAGTTTTSIIQSVSSGQYGSSKSIAAGLRSLRDQNSEPIIQSTGQSTTTSAFTNRFNPSAQLSQHQNPYVSAIPSQRPRPQVPLFSQSTGSVPRTPNMALQGNLAHAHSHAPFRNDSHLHADMDLFDEFTAFEGGASTQNSYSSAYSSPAVATMYDPINNLSSSSSFNMGTVSPQDLSLRDSFASAPNSAAFTNLTSPSTFNESPAYDHDYESPYISHDALQEQTKDHIAIQGDPWFSLFPEDDAPVELPNVDNSPLLVEEELEVADQLNEKKDRHRRSGSAILSPSATSGIRKSREKALSPIIVENPSDLKAMKRARNTLAARKSRQRKMQRFEELEDQIAKLTAEREHWKSLALKRNA</sequence>
<keyword evidence="9" id="KW-0175">Coiled coil</keyword>
<evidence type="ECO:0000256" key="9">
    <source>
        <dbReference type="SAM" id="Coils"/>
    </source>
</evidence>
<evidence type="ECO:0000256" key="4">
    <source>
        <dbReference type="ARBA" id="ARBA00023125"/>
    </source>
</evidence>
<dbReference type="PROSITE" id="PS00036">
    <property type="entry name" value="BZIP_BASIC"/>
    <property type="match status" value="1"/>
</dbReference>
<feature type="region of interest" description="Disordered" evidence="10">
    <location>
        <begin position="280"/>
        <end position="300"/>
    </location>
</feature>
<dbReference type="OrthoDB" id="5419235at2759"/>
<accession>W9CRY4</accession>
<dbReference type="FunFam" id="3.30.160.60:FF:001491">
    <property type="entry name" value="Cross-pathway control protein A"/>
    <property type="match status" value="1"/>
</dbReference>
<reference evidence="12 13" key="1">
    <citation type="journal article" date="2014" name="Genome Announc.">
        <title>Draft genome sequence of Sclerotinia borealis, a psychrophilic plant pathogenic fungus.</title>
        <authorList>
            <person name="Mardanov A.V."/>
            <person name="Beletsky A.V."/>
            <person name="Kadnikov V.V."/>
            <person name="Ignatov A.N."/>
            <person name="Ravin N.V."/>
        </authorList>
    </citation>
    <scope>NUCLEOTIDE SEQUENCE [LARGE SCALE GENOMIC DNA]</scope>
    <source>
        <strain evidence="13">F-4157</strain>
    </source>
</reference>
<keyword evidence="6" id="KW-0804">Transcription</keyword>
<feature type="domain" description="BZIP" evidence="11">
    <location>
        <begin position="318"/>
        <end position="358"/>
    </location>
</feature>
<evidence type="ECO:0000256" key="6">
    <source>
        <dbReference type="ARBA" id="ARBA00023163"/>
    </source>
</evidence>
<evidence type="ECO:0000256" key="7">
    <source>
        <dbReference type="ARBA" id="ARBA00023242"/>
    </source>
</evidence>
<feature type="compositionally biased region" description="Polar residues" evidence="10">
    <location>
        <begin position="291"/>
        <end position="300"/>
    </location>
</feature>
<dbReference type="PANTHER" id="PTHR11462">
    <property type="entry name" value="JUN TRANSCRIPTION FACTOR-RELATED"/>
    <property type="match status" value="1"/>
</dbReference>
<evidence type="ECO:0000256" key="2">
    <source>
        <dbReference type="ARBA" id="ARBA00022605"/>
    </source>
</evidence>
<comment type="similarity">
    <text evidence="8">Belongs to the bZIP family. GCN4 subfamily.</text>
</comment>
<dbReference type="AlphaFoldDB" id="W9CRY4"/>
<evidence type="ECO:0000259" key="11">
    <source>
        <dbReference type="PROSITE" id="PS50217"/>
    </source>
</evidence>
<dbReference type="HOGENOM" id="CLU_029566_0_0_1"/>
<dbReference type="GO" id="GO:0008652">
    <property type="term" value="P:amino acid biosynthetic process"/>
    <property type="evidence" value="ECO:0007669"/>
    <property type="project" value="UniProtKB-KW"/>
</dbReference>
<dbReference type="GO" id="GO:0005634">
    <property type="term" value="C:nucleus"/>
    <property type="evidence" value="ECO:0007669"/>
    <property type="project" value="UniProtKB-SubCell"/>
</dbReference>
<protein>
    <recommendedName>
        <fullName evidence="11">BZIP domain-containing protein</fullName>
    </recommendedName>
</protein>
<comment type="caution">
    <text evidence="12">The sequence shown here is derived from an EMBL/GenBank/DDBJ whole genome shotgun (WGS) entry which is preliminary data.</text>
</comment>
<evidence type="ECO:0000313" key="13">
    <source>
        <dbReference type="Proteomes" id="UP000019487"/>
    </source>
</evidence>
<dbReference type="Gene3D" id="3.30.160.60">
    <property type="entry name" value="Classic Zinc Finger"/>
    <property type="match status" value="1"/>
</dbReference>
<feature type="compositionally biased region" description="Polar residues" evidence="10">
    <location>
        <begin position="93"/>
        <end position="102"/>
    </location>
</feature>
<evidence type="ECO:0000256" key="3">
    <source>
        <dbReference type="ARBA" id="ARBA00023015"/>
    </source>
</evidence>
<keyword evidence="4" id="KW-0238">DNA-binding</keyword>
<dbReference type="EMBL" id="AYSA01000029">
    <property type="protein sequence ID" value="ESZ98838.1"/>
    <property type="molecule type" value="Genomic_DNA"/>
</dbReference>
<dbReference type="GO" id="GO:0005667">
    <property type="term" value="C:transcription regulator complex"/>
    <property type="evidence" value="ECO:0007669"/>
    <property type="project" value="TreeGrafter"/>
</dbReference>
<dbReference type="Proteomes" id="UP000019487">
    <property type="component" value="Unassembled WGS sequence"/>
</dbReference>
<dbReference type="InterPro" id="IPR046347">
    <property type="entry name" value="bZIP_sf"/>
</dbReference>
<keyword evidence="2" id="KW-0028">Amino-acid biosynthesis</keyword>
<proteinExistence type="inferred from homology"/>
<dbReference type="STRING" id="1432307.W9CRY4"/>
<organism evidence="12 13">
    <name type="scientific">Sclerotinia borealis (strain F-4128)</name>
    <dbReference type="NCBI Taxonomy" id="1432307"/>
    <lineage>
        <taxon>Eukaryota</taxon>
        <taxon>Fungi</taxon>
        <taxon>Dikarya</taxon>
        <taxon>Ascomycota</taxon>
        <taxon>Pezizomycotina</taxon>
        <taxon>Leotiomycetes</taxon>
        <taxon>Helotiales</taxon>
        <taxon>Sclerotiniaceae</taxon>
        <taxon>Sclerotinia</taxon>
    </lineage>
</organism>
<evidence type="ECO:0000256" key="10">
    <source>
        <dbReference type="SAM" id="MobiDB-lite"/>
    </source>
</evidence>
<dbReference type="GO" id="GO:0001080">
    <property type="term" value="P:nitrogen catabolite activation of transcription from RNA polymerase II promoter"/>
    <property type="evidence" value="ECO:0007669"/>
    <property type="project" value="TreeGrafter"/>
</dbReference>
<keyword evidence="13" id="KW-1185">Reference proteome</keyword>
<keyword evidence="7" id="KW-0539">Nucleus</keyword>
<dbReference type="PANTHER" id="PTHR11462:SF35">
    <property type="entry name" value="TRANSCRIPTION FACTOR JRA"/>
    <property type="match status" value="1"/>
</dbReference>
<dbReference type="GO" id="GO:1903833">
    <property type="term" value="P:positive regulation of cellular response to amino acid starvation"/>
    <property type="evidence" value="ECO:0007669"/>
    <property type="project" value="TreeGrafter"/>
</dbReference>
<keyword evidence="3" id="KW-0805">Transcription regulation</keyword>